<evidence type="ECO:0000259" key="1">
    <source>
        <dbReference type="Pfam" id="PF01636"/>
    </source>
</evidence>
<dbReference type="GO" id="GO:0016301">
    <property type="term" value="F:kinase activity"/>
    <property type="evidence" value="ECO:0007669"/>
    <property type="project" value="UniProtKB-KW"/>
</dbReference>
<dbReference type="InterPro" id="IPR002575">
    <property type="entry name" value="Aminoglycoside_PTrfase"/>
</dbReference>
<dbReference type="PANTHER" id="PTHR21310">
    <property type="entry name" value="AMINOGLYCOSIDE PHOSPHOTRANSFERASE-RELATED-RELATED"/>
    <property type="match status" value="1"/>
</dbReference>
<organism evidence="2 3">
    <name type="scientific">Longispora fulva</name>
    <dbReference type="NCBI Taxonomy" id="619741"/>
    <lineage>
        <taxon>Bacteria</taxon>
        <taxon>Bacillati</taxon>
        <taxon>Actinomycetota</taxon>
        <taxon>Actinomycetes</taxon>
        <taxon>Micromonosporales</taxon>
        <taxon>Micromonosporaceae</taxon>
        <taxon>Longispora</taxon>
    </lineage>
</organism>
<evidence type="ECO:0000313" key="3">
    <source>
        <dbReference type="Proteomes" id="UP000622552"/>
    </source>
</evidence>
<keyword evidence="2" id="KW-0418">Kinase</keyword>
<evidence type="ECO:0000313" key="2">
    <source>
        <dbReference type="EMBL" id="MBG6138267.1"/>
    </source>
</evidence>
<dbReference type="PANTHER" id="PTHR21310:SF40">
    <property type="entry name" value="AMINOGLYCOSIDE PHOSPHOTRANSFERASE DOMAIN-CONTAINING PROTEIN-RELATED"/>
    <property type="match status" value="1"/>
</dbReference>
<name>A0A8J7KR75_9ACTN</name>
<dbReference type="Gene3D" id="3.90.1200.10">
    <property type="match status" value="1"/>
</dbReference>
<reference evidence="2" key="1">
    <citation type="submission" date="2020-11" db="EMBL/GenBank/DDBJ databases">
        <title>Sequencing the genomes of 1000 actinobacteria strains.</title>
        <authorList>
            <person name="Klenk H.-P."/>
        </authorList>
    </citation>
    <scope>NUCLEOTIDE SEQUENCE</scope>
    <source>
        <strain evidence="2">DSM 45356</strain>
    </source>
</reference>
<keyword evidence="3" id="KW-1185">Reference proteome</keyword>
<dbReference type="Pfam" id="PF01636">
    <property type="entry name" value="APH"/>
    <property type="match status" value="1"/>
</dbReference>
<sequence length="210" mass="23303">MELLASGRDADVYAIDRDRVLRRYKGNRNSAGEKTIMARLHTLGFPVPRVYSARQRDLIMERLYGPTMVEALVSRDLEAERAGEMLAELHKRLHKLPPPVPNKPDHRVLHLDLHPGNVIITSKGPVVIDWRNARTGEPGLDRAVTGVILAHVAAGDSILAAPARDLLAAYREALGEPLSHVREAMAFRAADAHLTEEERNELSRAEALLV</sequence>
<gene>
    <name evidence="2" type="ORF">IW245_004461</name>
</gene>
<proteinExistence type="predicted"/>
<dbReference type="SUPFAM" id="SSF56112">
    <property type="entry name" value="Protein kinase-like (PK-like)"/>
    <property type="match status" value="1"/>
</dbReference>
<protein>
    <submittedName>
        <fullName evidence="2">Aminoglycoside phosphotransferase (APT) family kinase protein</fullName>
    </submittedName>
</protein>
<dbReference type="RefSeq" id="WP_197005044.1">
    <property type="nucleotide sequence ID" value="NZ_BONS01000017.1"/>
</dbReference>
<dbReference type="AlphaFoldDB" id="A0A8J7KR75"/>
<keyword evidence="2" id="KW-0808">Transferase</keyword>
<dbReference type="EMBL" id="JADOUF010000001">
    <property type="protein sequence ID" value="MBG6138267.1"/>
    <property type="molecule type" value="Genomic_DNA"/>
</dbReference>
<accession>A0A8J7KR75</accession>
<feature type="domain" description="Aminoglycoside phosphotransferase" evidence="1">
    <location>
        <begin position="75"/>
        <end position="171"/>
    </location>
</feature>
<dbReference type="InterPro" id="IPR051678">
    <property type="entry name" value="AGP_Transferase"/>
</dbReference>
<dbReference type="Proteomes" id="UP000622552">
    <property type="component" value="Unassembled WGS sequence"/>
</dbReference>
<comment type="caution">
    <text evidence="2">The sequence shown here is derived from an EMBL/GenBank/DDBJ whole genome shotgun (WGS) entry which is preliminary data.</text>
</comment>
<dbReference type="InterPro" id="IPR011009">
    <property type="entry name" value="Kinase-like_dom_sf"/>
</dbReference>